<evidence type="ECO:0000259" key="4">
    <source>
        <dbReference type="Pfam" id="PF13490"/>
    </source>
</evidence>
<feature type="transmembrane region" description="Helical" evidence="3">
    <location>
        <begin position="94"/>
        <end position="115"/>
    </location>
</feature>
<keyword evidence="3" id="KW-0472">Membrane</keyword>
<reference evidence="5" key="3">
    <citation type="journal article" name="Syst. Appl. Microbiol.">
        <title>Streptomyces alkaliterrae sp. nov., isolated from an alkaline soil, and emended descriptions of Streptomyces alkaliphilus, Streptomyces calidiresistens and Streptomyces durbertensis.</title>
        <authorList>
            <person name="Swiecimska M."/>
            <person name="Golinska P."/>
            <person name="Nouioui I."/>
            <person name="Wypij M."/>
            <person name="Rai M."/>
            <person name="Sangal V."/>
            <person name="Goodfellow M."/>
        </authorList>
    </citation>
    <scope>NUCLEOTIDE SEQUENCE</scope>
    <source>
        <strain evidence="5">OF3</strain>
        <strain evidence="6">OF8</strain>
    </source>
</reference>
<evidence type="ECO:0000313" key="6">
    <source>
        <dbReference type="EMBL" id="MBB1259007.1"/>
    </source>
</evidence>
<organism evidence="7 8">
    <name type="scientific">Streptomyces alkaliterrae</name>
    <dbReference type="NCBI Taxonomy" id="2213162"/>
    <lineage>
        <taxon>Bacteria</taxon>
        <taxon>Bacillati</taxon>
        <taxon>Actinomycetota</taxon>
        <taxon>Actinomycetes</taxon>
        <taxon>Kitasatosporales</taxon>
        <taxon>Streptomycetaceae</taxon>
        <taxon>Streptomyces</taxon>
    </lineage>
</organism>
<evidence type="ECO:0000313" key="9">
    <source>
        <dbReference type="Proteomes" id="UP000517765"/>
    </source>
</evidence>
<gene>
    <name evidence="7" type="ORF">FNX44_001735</name>
    <name evidence="5" type="ORF">H3146_03830</name>
    <name evidence="6" type="ORF">H3147_09185</name>
</gene>
<accession>A0A5P0YMJ0</accession>
<keyword evidence="8" id="KW-1185">Reference proteome</keyword>
<keyword evidence="3" id="KW-0812">Transmembrane</keyword>
<keyword evidence="2" id="KW-0804">Transcription</keyword>
<reference evidence="7 8" key="1">
    <citation type="submission" date="2019-10" db="EMBL/GenBank/DDBJ databases">
        <title>Streptomyces sp. nov., a novel actinobacterium isolated from alkaline environment.</title>
        <authorList>
            <person name="Golinska P."/>
        </authorList>
    </citation>
    <scope>NUCLEOTIDE SEQUENCE [LARGE SCALE GENOMIC DNA]</scope>
    <source>
        <strain evidence="7 8">OF1</strain>
    </source>
</reference>
<dbReference type="RefSeq" id="WP_143646103.1">
    <property type="nucleotide sequence ID" value="NZ_JABJWZ010000018.1"/>
</dbReference>
<dbReference type="Proteomes" id="UP000517765">
    <property type="component" value="Unassembled WGS sequence"/>
</dbReference>
<dbReference type="EMBL" id="JABJXA010000039">
    <property type="protein sequence ID" value="MBB1259007.1"/>
    <property type="molecule type" value="Genomic_DNA"/>
</dbReference>
<keyword evidence="3" id="KW-1133">Transmembrane helix</keyword>
<keyword evidence="1" id="KW-0805">Transcription regulation</keyword>
<dbReference type="Gene3D" id="1.10.10.1320">
    <property type="entry name" value="Anti-sigma factor, zinc-finger domain"/>
    <property type="match status" value="1"/>
</dbReference>
<evidence type="ECO:0000256" key="3">
    <source>
        <dbReference type="SAM" id="Phobius"/>
    </source>
</evidence>
<dbReference type="InterPro" id="IPR041916">
    <property type="entry name" value="Anti_sigma_zinc_sf"/>
</dbReference>
<dbReference type="EMBL" id="VJYK02000008">
    <property type="protein sequence ID" value="MQS00622.1"/>
    <property type="molecule type" value="Genomic_DNA"/>
</dbReference>
<protein>
    <submittedName>
        <fullName evidence="5">Zf-HC2 domain-containing protein</fullName>
    </submittedName>
</protein>
<proteinExistence type="predicted"/>
<name>A0A5P0YMJ0_9ACTN</name>
<comment type="caution">
    <text evidence="7">The sequence shown here is derived from an EMBL/GenBank/DDBJ whole genome shotgun (WGS) entry which is preliminary data.</text>
</comment>
<evidence type="ECO:0000256" key="1">
    <source>
        <dbReference type="ARBA" id="ARBA00023015"/>
    </source>
</evidence>
<evidence type="ECO:0000313" key="10">
    <source>
        <dbReference type="Proteomes" id="UP000525686"/>
    </source>
</evidence>
<dbReference type="Proteomes" id="UP000320857">
    <property type="component" value="Unassembled WGS sequence"/>
</dbReference>
<evidence type="ECO:0000256" key="2">
    <source>
        <dbReference type="ARBA" id="ARBA00023163"/>
    </source>
</evidence>
<dbReference type="OrthoDB" id="5185837at2"/>
<dbReference type="InterPro" id="IPR027383">
    <property type="entry name" value="Znf_put"/>
</dbReference>
<evidence type="ECO:0000313" key="7">
    <source>
        <dbReference type="EMBL" id="MQS00622.1"/>
    </source>
</evidence>
<dbReference type="EMBL" id="JABJWZ010000018">
    <property type="protein sequence ID" value="MBB1252504.1"/>
    <property type="molecule type" value="Genomic_DNA"/>
</dbReference>
<dbReference type="AlphaFoldDB" id="A0A5P0YMJ0"/>
<reference evidence="9 10" key="2">
    <citation type="submission" date="2020-05" db="EMBL/GenBank/DDBJ databases">
        <title>Classification of alakaliphilic streptomycetes isolated from an alkaline soil next to Lonar Crater, India and a proposal for the recognition of Streptomyces alkaliterrae sp. nov.</title>
        <authorList>
            <person name="Golinska P."/>
        </authorList>
    </citation>
    <scope>NUCLEOTIDE SEQUENCE [LARGE SCALE GENOMIC DNA]</scope>
    <source>
        <strain evidence="10">OF3</strain>
        <strain evidence="9">OF8</strain>
    </source>
</reference>
<feature type="domain" description="Putative zinc-finger" evidence="4">
    <location>
        <begin position="10"/>
        <end position="36"/>
    </location>
</feature>
<evidence type="ECO:0000313" key="5">
    <source>
        <dbReference type="EMBL" id="MBB1252504.1"/>
    </source>
</evidence>
<sequence length="234" mass="24698">MTSPAHHNDVGAYAIGALDAADTARFEEHLAVCQPCGNELDELLGLGPLLAEYREGAAGGDVETALVPQPSAALLDRLLDTVSAERRKRRVRRLVLVAAAVAVLVAGPFAGSALLDRESAGPPDAVQAAFQAGEKFRGTDPETKIDATVALTEKRWGTEVAMRLAGVSGPQTCGLIAIGKDGSEQTVTTWAVPEEGYGWDKPAYYVGGAAYDPAEIDRFEVRTLDGERLVTVPK</sequence>
<dbReference type="Proteomes" id="UP000525686">
    <property type="component" value="Unassembled WGS sequence"/>
</dbReference>
<dbReference type="Pfam" id="PF13490">
    <property type="entry name" value="zf-HC2"/>
    <property type="match status" value="1"/>
</dbReference>
<evidence type="ECO:0000313" key="8">
    <source>
        <dbReference type="Proteomes" id="UP000320857"/>
    </source>
</evidence>